<feature type="transmembrane region" description="Helical" evidence="9">
    <location>
        <begin position="111"/>
        <end position="135"/>
    </location>
</feature>
<evidence type="ECO:0000313" key="11">
    <source>
        <dbReference type="EMBL" id="KAK3763049.1"/>
    </source>
</evidence>
<keyword evidence="4 9" id="KW-1133">Transmembrane helix</keyword>
<sequence>MVDMSQEMPLNHFVAANGSTSKEQELWLQQLEGLYFSVQPALSWALVGTGFIGSIGNILTIIVFARIGWSNTFQVSCTALAVSDLCCLLSIAMAGITTMGVLGRNFNESTFYYISNIFGVAFSRTTALITAWISFERCLCVTFPTRVKLIVTRTVTKSVLLAIFTVNCLLIVSTIVSFRVRNSIDRQTNMTLMDEEQPKLNGFRQFIKLLVGVIFPAFCWISVTISTAFLIVKLKQYSTWRRLNAATSTIWTTQTRNVNASQIHSLPIKERRAMKMVAAVAGIFLICLTPTSVHLLVSFLVRDYFVDGSLSYLFKLDAMVCLLATQINSSINLVVFTILGHNFRSELFRLFSGGLSTRCYGCCSTR</sequence>
<dbReference type="Proteomes" id="UP001283361">
    <property type="component" value="Unassembled WGS sequence"/>
</dbReference>
<feature type="transmembrane region" description="Helical" evidence="9">
    <location>
        <begin position="77"/>
        <end position="99"/>
    </location>
</feature>
<dbReference type="Gene3D" id="1.20.1070.10">
    <property type="entry name" value="Rhodopsin 7-helix transmembrane proteins"/>
    <property type="match status" value="1"/>
</dbReference>
<keyword evidence="5" id="KW-0297">G-protein coupled receptor</keyword>
<evidence type="ECO:0000313" key="12">
    <source>
        <dbReference type="Proteomes" id="UP001283361"/>
    </source>
</evidence>
<dbReference type="AlphaFoldDB" id="A0AAE1DA30"/>
<evidence type="ECO:0000256" key="9">
    <source>
        <dbReference type="SAM" id="Phobius"/>
    </source>
</evidence>
<evidence type="ECO:0000256" key="8">
    <source>
        <dbReference type="ARBA" id="ARBA00023224"/>
    </source>
</evidence>
<keyword evidence="8" id="KW-0807">Transducer</keyword>
<evidence type="ECO:0000259" key="10">
    <source>
        <dbReference type="PROSITE" id="PS50262"/>
    </source>
</evidence>
<feature type="transmembrane region" description="Helical" evidence="9">
    <location>
        <begin position="276"/>
        <end position="300"/>
    </location>
</feature>
<reference evidence="11" key="1">
    <citation type="journal article" date="2023" name="G3 (Bethesda)">
        <title>A reference genome for the long-term kleptoplast-retaining sea slug Elysia crispata morphotype clarki.</title>
        <authorList>
            <person name="Eastman K.E."/>
            <person name="Pendleton A.L."/>
            <person name="Shaikh M.A."/>
            <person name="Suttiyut T."/>
            <person name="Ogas R."/>
            <person name="Tomko P."/>
            <person name="Gavelis G."/>
            <person name="Widhalm J.R."/>
            <person name="Wisecaver J.H."/>
        </authorList>
    </citation>
    <scope>NUCLEOTIDE SEQUENCE</scope>
    <source>
        <strain evidence="11">ECLA1</strain>
    </source>
</reference>
<accession>A0AAE1DA30</accession>
<gene>
    <name evidence="11" type="ORF">RRG08_014837</name>
</gene>
<evidence type="ECO:0000256" key="7">
    <source>
        <dbReference type="ARBA" id="ARBA00023170"/>
    </source>
</evidence>
<protein>
    <recommendedName>
        <fullName evidence="10">G-protein coupled receptors family 1 profile domain-containing protein</fullName>
    </recommendedName>
</protein>
<keyword evidence="2" id="KW-1003">Cell membrane</keyword>
<feature type="domain" description="G-protein coupled receptors family 1 profile" evidence="10">
    <location>
        <begin position="56"/>
        <end position="336"/>
    </location>
</feature>
<evidence type="ECO:0000256" key="6">
    <source>
        <dbReference type="ARBA" id="ARBA00023136"/>
    </source>
</evidence>
<dbReference type="GO" id="GO:0004930">
    <property type="term" value="F:G protein-coupled receptor activity"/>
    <property type="evidence" value="ECO:0007669"/>
    <property type="project" value="UniProtKB-KW"/>
</dbReference>
<evidence type="ECO:0000256" key="4">
    <source>
        <dbReference type="ARBA" id="ARBA00022989"/>
    </source>
</evidence>
<feature type="transmembrane region" description="Helical" evidence="9">
    <location>
        <begin position="41"/>
        <end position="65"/>
    </location>
</feature>
<proteinExistence type="predicted"/>
<feature type="transmembrane region" description="Helical" evidence="9">
    <location>
        <begin position="209"/>
        <end position="232"/>
    </location>
</feature>
<dbReference type="InterPro" id="IPR000276">
    <property type="entry name" value="GPCR_Rhodpsn"/>
</dbReference>
<evidence type="ECO:0000256" key="2">
    <source>
        <dbReference type="ARBA" id="ARBA00022475"/>
    </source>
</evidence>
<evidence type="ECO:0000256" key="1">
    <source>
        <dbReference type="ARBA" id="ARBA00004651"/>
    </source>
</evidence>
<comment type="caution">
    <text evidence="11">The sequence shown here is derived from an EMBL/GenBank/DDBJ whole genome shotgun (WGS) entry which is preliminary data.</text>
</comment>
<keyword evidence="7" id="KW-0675">Receptor</keyword>
<keyword evidence="12" id="KW-1185">Reference proteome</keyword>
<dbReference type="PANTHER" id="PTHR24249:SF372">
    <property type="entry name" value="G-PROTEIN COUPLED RECEPTORS FAMILY 1 PROFILE DOMAIN-CONTAINING PROTEIN"/>
    <property type="match status" value="1"/>
</dbReference>
<organism evidence="11 12">
    <name type="scientific">Elysia crispata</name>
    <name type="common">lettuce slug</name>
    <dbReference type="NCBI Taxonomy" id="231223"/>
    <lineage>
        <taxon>Eukaryota</taxon>
        <taxon>Metazoa</taxon>
        <taxon>Spiralia</taxon>
        <taxon>Lophotrochozoa</taxon>
        <taxon>Mollusca</taxon>
        <taxon>Gastropoda</taxon>
        <taxon>Heterobranchia</taxon>
        <taxon>Euthyneura</taxon>
        <taxon>Panpulmonata</taxon>
        <taxon>Sacoglossa</taxon>
        <taxon>Placobranchoidea</taxon>
        <taxon>Plakobranchidae</taxon>
        <taxon>Elysia</taxon>
    </lineage>
</organism>
<comment type="subcellular location">
    <subcellularLocation>
        <location evidence="1">Cell membrane</location>
        <topology evidence="1">Multi-pass membrane protein</topology>
    </subcellularLocation>
</comment>
<dbReference type="InterPro" id="IPR017452">
    <property type="entry name" value="GPCR_Rhodpsn_7TM"/>
</dbReference>
<dbReference type="PANTHER" id="PTHR24249">
    <property type="entry name" value="HISTAMINE RECEPTOR-RELATED G-PROTEIN COUPLED RECEPTOR"/>
    <property type="match status" value="1"/>
</dbReference>
<dbReference type="PROSITE" id="PS50262">
    <property type="entry name" value="G_PROTEIN_RECEP_F1_2"/>
    <property type="match status" value="1"/>
</dbReference>
<evidence type="ECO:0000256" key="5">
    <source>
        <dbReference type="ARBA" id="ARBA00023040"/>
    </source>
</evidence>
<dbReference type="Pfam" id="PF00001">
    <property type="entry name" value="7tm_1"/>
    <property type="match status" value="1"/>
</dbReference>
<evidence type="ECO:0000256" key="3">
    <source>
        <dbReference type="ARBA" id="ARBA00022692"/>
    </source>
</evidence>
<keyword evidence="6 9" id="KW-0472">Membrane</keyword>
<feature type="transmembrane region" description="Helical" evidence="9">
    <location>
        <begin position="155"/>
        <end position="178"/>
    </location>
</feature>
<dbReference type="EMBL" id="JAWDGP010004610">
    <property type="protein sequence ID" value="KAK3763049.1"/>
    <property type="molecule type" value="Genomic_DNA"/>
</dbReference>
<dbReference type="InterPro" id="IPR050569">
    <property type="entry name" value="TAAR"/>
</dbReference>
<keyword evidence="3 9" id="KW-0812">Transmembrane</keyword>
<dbReference type="GO" id="GO:0005886">
    <property type="term" value="C:plasma membrane"/>
    <property type="evidence" value="ECO:0007669"/>
    <property type="project" value="UniProtKB-SubCell"/>
</dbReference>
<feature type="transmembrane region" description="Helical" evidence="9">
    <location>
        <begin position="312"/>
        <end position="339"/>
    </location>
</feature>
<dbReference type="PRINTS" id="PR00237">
    <property type="entry name" value="GPCRRHODOPSN"/>
</dbReference>
<dbReference type="SUPFAM" id="SSF81321">
    <property type="entry name" value="Family A G protein-coupled receptor-like"/>
    <property type="match status" value="1"/>
</dbReference>
<name>A0AAE1DA30_9GAST</name>